<dbReference type="eggNOG" id="COG4851">
    <property type="taxonomic scope" value="Bacteria"/>
</dbReference>
<feature type="signal peptide" evidence="1">
    <location>
        <begin position="1"/>
        <end position="21"/>
    </location>
</feature>
<reference evidence="3" key="1">
    <citation type="submission" date="2016-10" db="EMBL/GenBank/DDBJ databases">
        <authorList>
            <person name="Varghese N."/>
            <person name="Submissions S."/>
        </authorList>
    </citation>
    <scope>NUCLEOTIDE SEQUENCE [LARGE SCALE GENOMIC DNA]</scope>
    <source>
        <strain evidence="3">DSM 20406</strain>
    </source>
</reference>
<dbReference type="CDD" id="cd13441">
    <property type="entry name" value="CamS_repeat_1"/>
    <property type="match status" value="1"/>
</dbReference>
<dbReference type="RefSeq" id="WP_033163439.1">
    <property type="nucleotide sequence ID" value="NZ_FNYK01000010.1"/>
</dbReference>
<name>A0A1H6RMB7_9FIRM</name>
<dbReference type="Proteomes" id="UP000183028">
    <property type="component" value="Unassembled WGS sequence"/>
</dbReference>
<keyword evidence="1" id="KW-0732">Signal</keyword>
<dbReference type="GeneID" id="54120836"/>
<sequence>MRILRKIGILALSTAMLCACSSSKTTTKEKTSSVVSTTDSLTGNYYRIVNMGRNPKSEDIYTEFSTSNDFVTIGNGLQELSQDHFSTGDYYLSEGQQLTLSDYTNLMKRDGANATKKNFDKTTLQPTHGTTIDGIADPVMVTNMTEQDFFTKNATSYTLKGASIAVILNPQDANNNDIDTMSKDAIANYCKKCASRLYKYIRENKKTLKDLPILIAFYMKNDSAVSLNNGNYIYQAFCENGEVGALKAVNHETVTFTSTRASKLDPATSSEFETIKAALKNASTEAASIVGEATYVNNTIQTMKITAYLNVKSYTEMLYLTSVLADQIDSKFTQDFQAKVLVYSQDELMAVIVKNKGSDAKTTIIQD</sequence>
<gene>
    <name evidence="2" type="ORF">SAMN04487834_101010</name>
</gene>
<dbReference type="Gene3D" id="3.10.570.10">
    <property type="entry name" value="sex pheromone staph- cam373 precursor domain"/>
    <property type="match status" value="1"/>
</dbReference>
<dbReference type="OrthoDB" id="9795361at2"/>
<dbReference type="InterPro" id="IPR011426">
    <property type="entry name" value="CamS"/>
</dbReference>
<evidence type="ECO:0000256" key="1">
    <source>
        <dbReference type="SAM" id="SignalP"/>
    </source>
</evidence>
<protein>
    <submittedName>
        <fullName evidence="2">Protein involved in sex pheromone biosynthesis</fullName>
    </submittedName>
</protein>
<dbReference type="PROSITE" id="PS51257">
    <property type="entry name" value="PROKAR_LIPOPROTEIN"/>
    <property type="match status" value="1"/>
</dbReference>
<accession>A0A1H6RMB7</accession>
<evidence type="ECO:0000313" key="3">
    <source>
        <dbReference type="Proteomes" id="UP000183028"/>
    </source>
</evidence>
<proteinExistence type="predicted"/>
<dbReference type="STRING" id="322505.SAMN04487836_12511"/>
<dbReference type="AlphaFoldDB" id="A0A1H6RMB7"/>
<dbReference type="EMBL" id="FNYK01000010">
    <property type="protein sequence ID" value="SEI56919.1"/>
    <property type="molecule type" value="Genomic_DNA"/>
</dbReference>
<dbReference type="Pfam" id="PF07537">
    <property type="entry name" value="CamS"/>
    <property type="match status" value="1"/>
</dbReference>
<keyword evidence="3" id="KW-1185">Reference proteome</keyword>
<organism evidence="2 3">
    <name type="scientific">Sharpea azabuensis</name>
    <dbReference type="NCBI Taxonomy" id="322505"/>
    <lineage>
        <taxon>Bacteria</taxon>
        <taxon>Bacillati</taxon>
        <taxon>Bacillota</taxon>
        <taxon>Erysipelotrichia</taxon>
        <taxon>Erysipelotrichales</taxon>
        <taxon>Coprobacillaceae</taxon>
        <taxon>Sharpea</taxon>
    </lineage>
</organism>
<feature type="chain" id="PRO_5010158456" evidence="1">
    <location>
        <begin position="22"/>
        <end position="367"/>
    </location>
</feature>
<evidence type="ECO:0000313" key="2">
    <source>
        <dbReference type="EMBL" id="SEI56919.1"/>
    </source>
</evidence>